<keyword evidence="3" id="KW-1185">Reference proteome</keyword>
<protein>
    <recommendedName>
        <fullName evidence="4">Pentapeptide repeat-containing protein</fullName>
    </recommendedName>
</protein>
<dbReference type="InterPro" id="IPR051082">
    <property type="entry name" value="Pentapeptide-BTB/POZ_domain"/>
</dbReference>
<accession>A0ABP3DWT5</accession>
<evidence type="ECO:0000256" key="1">
    <source>
        <dbReference type="SAM" id="SignalP"/>
    </source>
</evidence>
<organism evidence="2 3">
    <name type="scientific">Saccharothrix mutabilis subsp. mutabilis</name>
    <dbReference type="NCBI Taxonomy" id="66855"/>
    <lineage>
        <taxon>Bacteria</taxon>
        <taxon>Bacillati</taxon>
        <taxon>Actinomycetota</taxon>
        <taxon>Actinomycetes</taxon>
        <taxon>Pseudonocardiales</taxon>
        <taxon>Pseudonocardiaceae</taxon>
        <taxon>Saccharothrix</taxon>
    </lineage>
</organism>
<evidence type="ECO:0000313" key="3">
    <source>
        <dbReference type="Proteomes" id="UP001500416"/>
    </source>
</evidence>
<name>A0ABP3DWT5_9PSEU</name>
<proteinExistence type="predicted"/>
<sequence>MSALVSALAAVGALVFTALSLQATRDQIGIAERGQLTDRYSKAVEQLAHGRFEVRLGAVHALEQIARDSGTHRVAVVSVLTAFIRSERHITPGGGAACEVEEFYDVGSARHDVHAALTAVARLDAGDDVDLSLSCLDSALLVGAKLRCANLDGTFLRHASLIGADLRGASLSSARLDAPEAVGPGGVGAVLRGASLVGARLAGATLRGAVLERVDLSGADLTDADLAGADLDGANLAGAYVRGADFTGATLDFAAALRAGAIDDYPPAPQGCGQ</sequence>
<evidence type="ECO:0008006" key="4">
    <source>
        <dbReference type="Google" id="ProtNLM"/>
    </source>
</evidence>
<keyword evidence="1" id="KW-0732">Signal</keyword>
<dbReference type="InterPro" id="IPR001646">
    <property type="entry name" value="5peptide_repeat"/>
</dbReference>
<feature type="chain" id="PRO_5045478791" description="Pentapeptide repeat-containing protein" evidence="1">
    <location>
        <begin position="24"/>
        <end position="274"/>
    </location>
</feature>
<evidence type="ECO:0000313" key="2">
    <source>
        <dbReference type="EMBL" id="GAA0244245.1"/>
    </source>
</evidence>
<feature type="signal peptide" evidence="1">
    <location>
        <begin position="1"/>
        <end position="23"/>
    </location>
</feature>
<dbReference type="Pfam" id="PF00805">
    <property type="entry name" value="Pentapeptide"/>
    <property type="match status" value="3"/>
</dbReference>
<dbReference type="SUPFAM" id="SSF141571">
    <property type="entry name" value="Pentapeptide repeat-like"/>
    <property type="match status" value="1"/>
</dbReference>
<comment type="caution">
    <text evidence="2">The sequence shown here is derived from an EMBL/GenBank/DDBJ whole genome shotgun (WGS) entry which is preliminary data.</text>
</comment>
<dbReference type="PANTHER" id="PTHR14136:SF17">
    <property type="entry name" value="BTB_POZ DOMAIN-CONTAINING PROTEIN KCTD9"/>
    <property type="match status" value="1"/>
</dbReference>
<dbReference type="Proteomes" id="UP001500416">
    <property type="component" value="Unassembled WGS sequence"/>
</dbReference>
<dbReference type="EMBL" id="BAAABU010000012">
    <property type="protein sequence ID" value="GAA0244245.1"/>
    <property type="molecule type" value="Genomic_DNA"/>
</dbReference>
<dbReference type="Gene3D" id="2.160.20.80">
    <property type="entry name" value="E3 ubiquitin-protein ligase SopA"/>
    <property type="match status" value="2"/>
</dbReference>
<gene>
    <name evidence="2" type="ORF">GCM10010492_49380</name>
</gene>
<dbReference type="PANTHER" id="PTHR14136">
    <property type="entry name" value="BTB_POZ DOMAIN-CONTAINING PROTEIN KCTD9"/>
    <property type="match status" value="1"/>
</dbReference>
<reference evidence="3" key="1">
    <citation type="journal article" date="2019" name="Int. J. Syst. Evol. Microbiol.">
        <title>The Global Catalogue of Microorganisms (GCM) 10K type strain sequencing project: providing services to taxonomists for standard genome sequencing and annotation.</title>
        <authorList>
            <consortium name="The Broad Institute Genomics Platform"/>
            <consortium name="The Broad Institute Genome Sequencing Center for Infectious Disease"/>
            <person name="Wu L."/>
            <person name="Ma J."/>
        </authorList>
    </citation>
    <scope>NUCLEOTIDE SEQUENCE [LARGE SCALE GENOMIC DNA]</scope>
    <source>
        <strain evidence="3">JCM 3380</strain>
    </source>
</reference>
<dbReference type="RefSeq" id="WP_343936247.1">
    <property type="nucleotide sequence ID" value="NZ_BAAABU010000012.1"/>
</dbReference>